<gene>
    <name evidence="2" type="ORF">CORT_0B00890</name>
</gene>
<accession>H8WZE1</accession>
<evidence type="ECO:0000313" key="2">
    <source>
        <dbReference type="EMBL" id="CCG21809.1"/>
    </source>
</evidence>
<evidence type="ECO:0000256" key="1">
    <source>
        <dbReference type="SAM" id="MobiDB-lite"/>
    </source>
</evidence>
<feature type="compositionally biased region" description="Acidic residues" evidence="1">
    <location>
        <begin position="155"/>
        <end position="170"/>
    </location>
</feature>
<protein>
    <recommendedName>
        <fullName evidence="4">Rrn9 domain-containing protein</fullName>
    </recommendedName>
</protein>
<name>H8WZE1_CANO9</name>
<evidence type="ECO:0000313" key="3">
    <source>
        <dbReference type="Proteomes" id="UP000005018"/>
    </source>
</evidence>
<feature type="region of interest" description="Disordered" evidence="1">
    <location>
        <begin position="386"/>
        <end position="417"/>
    </location>
</feature>
<dbReference type="GeneID" id="14538177"/>
<dbReference type="eggNOG" id="ENOG502T2HP">
    <property type="taxonomic scope" value="Eukaryota"/>
</dbReference>
<dbReference type="Proteomes" id="UP000005018">
    <property type="component" value="Chromosome 2"/>
</dbReference>
<feature type="compositionally biased region" description="Low complexity" evidence="1">
    <location>
        <begin position="136"/>
        <end position="154"/>
    </location>
</feature>
<sequence>MSIQQERTRILQSLEHEFINDLSLHLYSSFLLHRINPNFPLPRWTHWPKHFDKVPVPNQKYEDDLIDNCVERFEWDIDDDRLMSDRDRVWYKEGGNEKRKEKRKKELSVKEGGDKEQEKRESQRQWHSQLEEEGISDSSSRSSDNDSLVSGSNDDGNDSDNSDDLDYNEEELLDPNNKIIEVTYTESIPSAKISLMNSISSLLESKIRNKIQKLKNDGKIDTSLIMTSDSLPRNLLLPIVGGIANRFNSMLDTMFDTFHLKDYPLNWRQILLAGMINDRLHNKLNPQMYEKLIHKCEGQFEHVHNVYEFDDDEAREEAVEEDVVTDDGGFNVEKYLESLQDEYAGPGQKDYSVLAQEYLRDFNGQVNFSARLKQNMINMIHGEEDVMNRKKRRRSSEDEDEEDEPTDESDKESNWNDSNLALLHQKLLQQRKELQDSYTIKL</sequence>
<dbReference type="KEGG" id="cot:CORT_0B00890"/>
<feature type="region of interest" description="Disordered" evidence="1">
    <location>
        <begin position="95"/>
        <end position="170"/>
    </location>
</feature>
<organism evidence="2 3">
    <name type="scientific">Candida orthopsilosis (strain 90-125)</name>
    <name type="common">Yeast</name>
    <dbReference type="NCBI Taxonomy" id="1136231"/>
    <lineage>
        <taxon>Eukaryota</taxon>
        <taxon>Fungi</taxon>
        <taxon>Dikarya</taxon>
        <taxon>Ascomycota</taxon>
        <taxon>Saccharomycotina</taxon>
        <taxon>Pichiomycetes</taxon>
        <taxon>Debaryomycetaceae</taxon>
        <taxon>Candida/Lodderomyces clade</taxon>
        <taxon>Candida</taxon>
    </lineage>
</organism>
<dbReference type="HOGENOM" id="CLU_619625_0_0_1"/>
<feature type="compositionally biased region" description="Basic and acidic residues" evidence="1">
    <location>
        <begin position="95"/>
        <end position="124"/>
    </location>
</feature>
<dbReference type="AlphaFoldDB" id="H8WZE1"/>
<reference evidence="2 3" key="1">
    <citation type="journal article" date="2012" name="PLoS ONE">
        <title>Sequence and analysis of the genome of the pathogenic yeast Candida orthopsilosis.</title>
        <authorList>
            <person name="Riccombeni A."/>
            <person name="Vidanes G."/>
            <person name="Proux-Wera E."/>
            <person name="Wolfe K.H."/>
            <person name="Butler G."/>
        </authorList>
    </citation>
    <scope>NUCLEOTIDE SEQUENCE [LARGE SCALE GENOMIC DNA]</scope>
    <source>
        <strain evidence="2 3">Co 90-125</strain>
    </source>
</reference>
<evidence type="ECO:0008006" key="4">
    <source>
        <dbReference type="Google" id="ProtNLM"/>
    </source>
</evidence>
<proteinExistence type="predicted"/>
<dbReference type="RefSeq" id="XP_003867247.1">
    <property type="nucleotide sequence ID" value="XM_003867199.1"/>
</dbReference>
<dbReference type="OrthoDB" id="4068335at2759"/>
<feature type="compositionally biased region" description="Acidic residues" evidence="1">
    <location>
        <begin position="397"/>
        <end position="410"/>
    </location>
</feature>
<keyword evidence="3" id="KW-1185">Reference proteome</keyword>
<dbReference type="EMBL" id="HE681720">
    <property type="protein sequence ID" value="CCG21809.1"/>
    <property type="molecule type" value="Genomic_DNA"/>
</dbReference>